<dbReference type="InterPro" id="IPR050268">
    <property type="entry name" value="NADH-dep_flavin_reductase"/>
</dbReference>
<dbReference type="SUPFAM" id="SSF50475">
    <property type="entry name" value="FMN-binding split barrel"/>
    <property type="match status" value="1"/>
</dbReference>
<dbReference type="GO" id="GO:0010181">
    <property type="term" value="F:FMN binding"/>
    <property type="evidence" value="ECO:0007669"/>
    <property type="project" value="InterPro"/>
</dbReference>
<dbReference type="Proteomes" id="UP001163293">
    <property type="component" value="Chromosome"/>
</dbReference>
<keyword evidence="2" id="KW-0560">Oxidoreductase</keyword>
<feature type="domain" description="Flavin reductase like" evidence="3">
    <location>
        <begin position="36"/>
        <end position="181"/>
    </location>
</feature>
<dbReference type="EMBL" id="CP101185">
    <property type="protein sequence ID" value="UYV97949.1"/>
    <property type="molecule type" value="Genomic_DNA"/>
</dbReference>
<dbReference type="AlphaFoldDB" id="A0AAX3EJH3"/>
<dbReference type="SMART" id="SM00903">
    <property type="entry name" value="Flavin_Reduct"/>
    <property type="match status" value="1"/>
</dbReference>
<dbReference type="PANTHER" id="PTHR30466">
    <property type="entry name" value="FLAVIN REDUCTASE"/>
    <property type="match status" value="1"/>
</dbReference>
<dbReference type="GO" id="GO:0042602">
    <property type="term" value="F:riboflavin reductase (NADPH) activity"/>
    <property type="evidence" value="ECO:0007669"/>
    <property type="project" value="TreeGrafter"/>
</dbReference>
<evidence type="ECO:0000313" key="5">
    <source>
        <dbReference type="Proteomes" id="UP001163293"/>
    </source>
</evidence>
<proteinExistence type="inferred from homology"/>
<keyword evidence="5" id="KW-1185">Reference proteome</keyword>
<dbReference type="Gene3D" id="2.30.110.10">
    <property type="entry name" value="Electron Transport, Fmn-binding Protein, Chain A"/>
    <property type="match status" value="1"/>
</dbReference>
<protein>
    <submittedName>
        <fullName evidence="4">Flavin reductase family protein</fullName>
    </submittedName>
</protein>
<dbReference type="InterPro" id="IPR002563">
    <property type="entry name" value="Flavin_Rdtase-like_dom"/>
</dbReference>
<dbReference type="RefSeq" id="WP_264398798.1">
    <property type="nucleotide sequence ID" value="NZ_CP101180.1"/>
</dbReference>
<reference evidence="4" key="1">
    <citation type="submission" date="2022-07" db="EMBL/GenBank/DDBJ databases">
        <authorList>
            <person name="Wu T."/>
        </authorList>
    </citation>
    <scope>NUCLEOTIDE SEQUENCE</scope>
    <source>
        <strain evidence="4">SD-1</strain>
    </source>
</reference>
<dbReference type="PANTHER" id="PTHR30466:SF11">
    <property type="entry name" value="FLAVIN-DEPENDENT MONOOXYGENASE, REDUCTASE SUBUNIT HSAB"/>
    <property type="match status" value="1"/>
</dbReference>
<dbReference type="Pfam" id="PF01613">
    <property type="entry name" value="Flavin_Reduct"/>
    <property type="match status" value="1"/>
</dbReference>
<gene>
    <name evidence="4" type="ORF">NL394_01480</name>
</gene>
<evidence type="ECO:0000256" key="2">
    <source>
        <dbReference type="ARBA" id="ARBA00023002"/>
    </source>
</evidence>
<evidence type="ECO:0000313" key="4">
    <source>
        <dbReference type="EMBL" id="UYV97949.1"/>
    </source>
</evidence>
<evidence type="ECO:0000256" key="1">
    <source>
        <dbReference type="ARBA" id="ARBA00008898"/>
    </source>
</evidence>
<sequence length="199" mass="22263">MEEREPERIRFTDAASYRTVRSGRTDIDPREMRDSMGHYASGITIITGYDDSGPIGFTCQSFYSVSLEPPLVSFSVMTTSGSYPRLRATGRFCVNVLAHNQSDLSNQFARRASDKWAGVGWGPSAAGNPVLDDTLLWVDCETVAEYEAGDHYIVVGAVNEISPLGWHSGDPLVFFKGNYRHLRSHERPVRAWFVDEEGY</sequence>
<evidence type="ECO:0000259" key="3">
    <source>
        <dbReference type="SMART" id="SM00903"/>
    </source>
</evidence>
<organism evidence="4 5">
    <name type="scientific">Paenarthrobacter ureafaciens</name>
    <dbReference type="NCBI Taxonomy" id="37931"/>
    <lineage>
        <taxon>Bacteria</taxon>
        <taxon>Bacillati</taxon>
        <taxon>Actinomycetota</taxon>
        <taxon>Actinomycetes</taxon>
        <taxon>Micrococcales</taxon>
        <taxon>Micrococcaceae</taxon>
        <taxon>Paenarthrobacter</taxon>
    </lineage>
</organism>
<accession>A0AAX3EJH3</accession>
<comment type="similarity">
    <text evidence="1">Belongs to the non-flavoprotein flavin reductase family.</text>
</comment>
<name>A0AAX3EJH3_PAEUR</name>
<dbReference type="InterPro" id="IPR012349">
    <property type="entry name" value="Split_barrel_FMN-bd"/>
</dbReference>